<organism evidence="2 4">
    <name type="scientific">Durusdinium trenchii</name>
    <dbReference type="NCBI Taxonomy" id="1381693"/>
    <lineage>
        <taxon>Eukaryota</taxon>
        <taxon>Sar</taxon>
        <taxon>Alveolata</taxon>
        <taxon>Dinophyceae</taxon>
        <taxon>Suessiales</taxon>
        <taxon>Symbiodiniaceae</taxon>
        <taxon>Durusdinium</taxon>
    </lineage>
</organism>
<reference evidence="2 4" key="1">
    <citation type="submission" date="2024-02" db="EMBL/GenBank/DDBJ databases">
        <authorList>
            <person name="Chen Y."/>
            <person name="Shah S."/>
            <person name="Dougan E. K."/>
            <person name="Thang M."/>
            <person name="Chan C."/>
        </authorList>
    </citation>
    <scope>NUCLEOTIDE SEQUENCE [LARGE SCALE GENOMIC DNA]</scope>
</reference>
<dbReference type="EMBL" id="CAXAMN010023695">
    <property type="protein sequence ID" value="CAK9079835.1"/>
    <property type="molecule type" value="Genomic_DNA"/>
</dbReference>
<accession>A0ABP0PYM2</accession>
<proteinExistence type="predicted"/>
<dbReference type="EMBL" id="CAXAMN010024361">
    <property type="protein sequence ID" value="CAK9085904.1"/>
    <property type="molecule type" value="Genomic_DNA"/>
</dbReference>
<name>A0ABP0PYM2_9DINO</name>
<feature type="region of interest" description="Disordered" evidence="1">
    <location>
        <begin position="1"/>
        <end position="31"/>
    </location>
</feature>
<comment type="caution">
    <text evidence="2">The sequence shown here is derived from an EMBL/GenBank/DDBJ whole genome shotgun (WGS) entry which is preliminary data.</text>
</comment>
<evidence type="ECO:0000313" key="2">
    <source>
        <dbReference type="EMBL" id="CAK9079835.1"/>
    </source>
</evidence>
<keyword evidence="4" id="KW-1185">Reference proteome</keyword>
<sequence>MGKRGQKRALDSGEEVPLRSDELRPPDELPEREAAAVRVALERWQELRLRAEVLRPMLEHEDRLMQDILDRGLGSEDRKTLRKLASVGARDAEAEAAQVAESVGQERQRLQEILMQNHRELLELSTTTTPDDKKELIAEMDGVLDELKKAQDAVHVELLATKDREDMCAVRAYGRSLNDLKALTRRLDCERRSLTKNSVLATLLVTVCRRILPVRQINPSELTNIPASYEGYLQILDFYFFSDASLYCFGEHFSGPNWFTRLKRNVAILSVSDADGNCVYNNFAVSGEYKTPGAPLAPDGGPLQSIEAADENGRVFDRRHDAEFKLLTGLCGAVPAEKRPTWSASATLWSKKPLCRSCAGAVSQVEGLFPRMSVAIVVGEPKTEEDGSEAGGRPLPQSPGADIFDIYVGKGRFRKSNAMRYELYYIIQLLELYKQDRKSVQSAV</sequence>
<gene>
    <name evidence="2" type="ORF">CCMP2556_LOCUS39250</name>
    <name evidence="3" type="ORF">CCMP2556_LOCUS41666</name>
</gene>
<feature type="compositionally biased region" description="Basic and acidic residues" evidence="1">
    <location>
        <begin position="8"/>
        <end position="31"/>
    </location>
</feature>
<evidence type="ECO:0000313" key="4">
    <source>
        <dbReference type="Proteomes" id="UP001642484"/>
    </source>
</evidence>
<dbReference type="Proteomes" id="UP001642484">
    <property type="component" value="Unassembled WGS sequence"/>
</dbReference>
<protein>
    <submittedName>
        <fullName evidence="2">Uncharacterized protein</fullName>
    </submittedName>
</protein>
<evidence type="ECO:0000256" key="1">
    <source>
        <dbReference type="SAM" id="MobiDB-lite"/>
    </source>
</evidence>
<evidence type="ECO:0000313" key="3">
    <source>
        <dbReference type="EMBL" id="CAK9085904.1"/>
    </source>
</evidence>